<accession>A0A557XZU1</accession>
<dbReference type="EMBL" id="VMQU01000008">
    <property type="protein sequence ID" value="TVS91782.1"/>
    <property type="molecule type" value="Genomic_DNA"/>
</dbReference>
<evidence type="ECO:0000256" key="1">
    <source>
        <dbReference type="ARBA" id="ARBA00022649"/>
    </source>
</evidence>
<dbReference type="Pfam" id="PF07704">
    <property type="entry name" value="PSK_trans_fac"/>
    <property type="match status" value="1"/>
</dbReference>
<organism evidence="2 3">
    <name type="scientific">Mycobacterium helveticum</name>
    <dbReference type="NCBI Taxonomy" id="2592811"/>
    <lineage>
        <taxon>Bacteria</taxon>
        <taxon>Bacillati</taxon>
        <taxon>Actinomycetota</taxon>
        <taxon>Actinomycetes</taxon>
        <taxon>Mycobacteriales</taxon>
        <taxon>Mycobacteriaceae</taxon>
        <taxon>Mycobacterium</taxon>
    </lineage>
</organism>
<reference evidence="2 3" key="1">
    <citation type="submission" date="2019-07" db="EMBL/GenBank/DDBJ databases">
        <title>New Mycobacterium species.</title>
        <authorList>
            <person name="Tortoli E."/>
            <person name="Ghielmetti G."/>
            <person name="Friedel U."/>
            <person name="Trovato A."/>
        </authorList>
    </citation>
    <scope>NUCLEOTIDE SEQUENCE [LARGE SCALE GENOMIC DNA]</scope>
    <source>
        <strain evidence="2 3">16-83</strain>
    </source>
</reference>
<dbReference type="RefSeq" id="WP_144948965.1">
    <property type="nucleotide sequence ID" value="NZ_VMQU01000008.1"/>
</dbReference>
<protein>
    <submittedName>
        <fullName evidence="2">Antitoxin</fullName>
    </submittedName>
</protein>
<dbReference type="OrthoDB" id="560250at2"/>
<evidence type="ECO:0000313" key="2">
    <source>
        <dbReference type="EMBL" id="TVS91782.1"/>
    </source>
</evidence>
<evidence type="ECO:0000313" key="3">
    <source>
        <dbReference type="Proteomes" id="UP000320513"/>
    </source>
</evidence>
<proteinExistence type="predicted"/>
<comment type="caution">
    <text evidence="2">The sequence shown here is derived from an EMBL/GenBank/DDBJ whole genome shotgun (WGS) entry which is preliminary data.</text>
</comment>
<sequence>MALNIKDPSVHRAVKQIAKITGESQAQAVAIAVNERLARLQSDDLTTRLLAIGHKTATRMSPESMSPESKRLDHAALLYDRRGLPA</sequence>
<gene>
    <name evidence="2" type="ORF">FPZ47_03315</name>
</gene>
<name>A0A557XZU1_9MYCO</name>
<keyword evidence="3" id="KW-1185">Reference proteome</keyword>
<keyword evidence="1" id="KW-1277">Toxin-antitoxin system</keyword>
<dbReference type="AlphaFoldDB" id="A0A557XZU1"/>
<dbReference type="Proteomes" id="UP000320513">
    <property type="component" value="Unassembled WGS sequence"/>
</dbReference>
<dbReference type="InterPro" id="IPR011660">
    <property type="entry name" value="VapB-like"/>
</dbReference>